<dbReference type="PROSITE" id="PS50011">
    <property type="entry name" value="PROTEIN_KINASE_DOM"/>
    <property type="match status" value="1"/>
</dbReference>
<organism evidence="6 7">
    <name type="scientific">Pipra filicauda</name>
    <name type="common">Wire-tailed manakin</name>
    <dbReference type="NCBI Taxonomy" id="649802"/>
    <lineage>
        <taxon>Eukaryota</taxon>
        <taxon>Metazoa</taxon>
        <taxon>Chordata</taxon>
        <taxon>Craniata</taxon>
        <taxon>Vertebrata</taxon>
        <taxon>Euteleostomi</taxon>
        <taxon>Archelosauria</taxon>
        <taxon>Archosauria</taxon>
        <taxon>Dinosauria</taxon>
        <taxon>Saurischia</taxon>
        <taxon>Theropoda</taxon>
        <taxon>Coelurosauria</taxon>
        <taxon>Aves</taxon>
        <taxon>Neognathae</taxon>
        <taxon>Neoaves</taxon>
        <taxon>Telluraves</taxon>
        <taxon>Australaves</taxon>
        <taxon>Passeriformes</taxon>
        <taxon>Pipridae</taxon>
        <taxon>Pipra</taxon>
    </lineage>
</organism>
<dbReference type="GO" id="GO:0004674">
    <property type="term" value="F:protein serine/threonine kinase activity"/>
    <property type="evidence" value="ECO:0007669"/>
    <property type="project" value="UniProtKB-EC"/>
</dbReference>
<comment type="similarity">
    <text evidence="1">Belongs to the protein kinase superfamily. STE Ser/Thr protein kinase family. STE20 subfamily.</text>
</comment>
<dbReference type="PANTHER" id="PTHR45832">
    <property type="entry name" value="SERINE/THREONINE-PROTEIN KINASE SAMKA-RELATED-RELATED"/>
    <property type="match status" value="1"/>
</dbReference>
<reference evidence="7" key="1">
    <citation type="submission" date="2025-08" db="UniProtKB">
        <authorList>
            <consortium name="RefSeq"/>
        </authorList>
    </citation>
    <scope>IDENTIFICATION</scope>
    <source>
        <tissue evidence="7">Muscle</tissue>
    </source>
</reference>
<evidence type="ECO:0000256" key="3">
    <source>
        <dbReference type="ARBA" id="ARBA00022741"/>
    </source>
</evidence>
<dbReference type="InterPro" id="IPR008271">
    <property type="entry name" value="Ser/Thr_kinase_AS"/>
</dbReference>
<accession>A0A7R5KAD8</accession>
<protein>
    <recommendedName>
        <fullName evidence="2">non-specific serine/threonine protein kinase</fullName>
        <ecNumber evidence="2">2.7.11.1</ecNumber>
    </recommendedName>
</protein>
<dbReference type="EC" id="2.7.11.1" evidence="2"/>
<dbReference type="SMART" id="SM00220">
    <property type="entry name" value="S_TKc"/>
    <property type="match status" value="1"/>
</dbReference>
<evidence type="ECO:0000256" key="4">
    <source>
        <dbReference type="ARBA" id="ARBA00022840"/>
    </source>
</evidence>
<gene>
    <name evidence="7" type="primary">LOC120323534</name>
</gene>
<dbReference type="InParanoid" id="A0A7R5KAD8"/>
<sequence>MRHPNIIRYIDSYLFNEELWLVMEYVEGCTLAAVVSIQALEEEMIASISRECLKGLDFLHSNRVIHRDIKSDNILLGVDGSVKLIDFGFCVWLQPWRKKRSVRGTLSVRHQGNRLVVQFVVCSSQGSLPIEDFSAESLRTGVPDEFSDRGALSGEPAN</sequence>
<keyword evidence="6" id="KW-1185">Reference proteome</keyword>
<evidence type="ECO:0000259" key="5">
    <source>
        <dbReference type="PROSITE" id="PS50011"/>
    </source>
</evidence>
<dbReference type="Gene3D" id="1.10.510.10">
    <property type="entry name" value="Transferase(Phosphotransferase) domain 1"/>
    <property type="match status" value="1"/>
</dbReference>
<proteinExistence type="inferred from homology"/>
<dbReference type="AlphaFoldDB" id="A0A7R5KAD8"/>
<evidence type="ECO:0000256" key="1">
    <source>
        <dbReference type="ARBA" id="ARBA00008874"/>
    </source>
</evidence>
<dbReference type="Pfam" id="PF00069">
    <property type="entry name" value="Pkinase"/>
    <property type="match status" value="1"/>
</dbReference>
<dbReference type="RefSeq" id="XP_039238681.1">
    <property type="nucleotide sequence ID" value="XM_039382747.1"/>
</dbReference>
<keyword evidence="4" id="KW-0067">ATP-binding</keyword>
<dbReference type="GO" id="GO:0005524">
    <property type="term" value="F:ATP binding"/>
    <property type="evidence" value="ECO:0007669"/>
    <property type="project" value="UniProtKB-KW"/>
</dbReference>
<dbReference type="InterPro" id="IPR011009">
    <property type="entry name" value="Kinase-like_dom_sf"/>
</dbReference>
<dbReference type="InterPro" id="IPR051931">
    <property type="entry name" value="PAK3-like"/>
</dbReference>
<feature type="domain" description="Protein kinase" evidence="5">
    <location>
        <begin position="1"/>
        <end position="158"/>
    </location>
</feature>
<dbReference type="Proteomes" id="UP000504627">
    <property type="component" value="Unplaced"/>
</dbReference>
<dbReference type="PROSITE" id="PS00108">
    <property type="entry name" value="PROTEIN_KINASE_ST"/>
    <property type="match status" value="1"/>
</dbReference>
<keyword evidence="3" id="KW-0547">Nucleotide-binding</keyword>
<evidence type="ECO:0000313" key="6">
    <source>
        <dbReference type="Proteomes" id="UP000504627"/>
    </source>
</evidence>
<evidence type="ECO:0000256" key="2">
    <source>
        <dbReference type="ARBA" id="ARBA00012513"/>
    </source>
</evidence>
<dbReference type="GeneID" id="120323534"/>
<dbReference type="SUPFAM" id="SSF56112">
    <property type="entry name" value="Protein kinase-like (PK-like)"/>
    <property type="match status" value="1"/>
</dbReference>
<dbReference type="InterPro" id="IPR000719">
    <property type="entry name" value="Prot_kinase_dom"/>
</dbReference>
<name>A0A7R5KAD8_9PASS</name>
<dbReference type="PANTHER" id="PTHR45832:SF22">
    <property type="entry name" value="SERINE_THREONINE-PROTEIN KINASE SAMKA-RELATED"/>
    <property type="match status" value="1"/>
</dbReference>
<evidence type="ECO:0000313" key="7">
    <source>
        <dbReference type="RefSeq" id="XP_039238681.1"/>
    </source>
</evidence>